<proteinExistence type="predicted"/>
<accession>A0A811U038</accession>
<protein>
    <submittedName>
        <fullName evidence="1">(Mediterranean fruit fly) hypothetical protein</fullName>
    </submittedName>
</protein>
<evidence type="ECO:0000313" key="2">
    <source>
        <dbReference type="Proteomes" id="UP000606786"/>
    </source>
</evidence>
<evidence type="ECO:0000313" key="1">
    <source>
        <dbReference type="EMBL" id="CAD6991700.1"/>
    </source>
</evidence>
<dbReference type="EMBL" id="CAJHJT010000001">
    <property type="protein sequence ID" value="CAD6991700.1"/>
    <property type="molecule type" value="Genomic_DNA"/>
</dbReference>
<keyword evidence="2" id="KW-1185">Reference proteome</keyword>
<dbReference type="AlphaFoldDB" id="A0A811U038"/>
<dbReference type="Proteomes" id="UP000606786">
    <property type="component" value="Unassembled WGS sequence"/>
</dbReference>
<organism evidence="1 2">
    <name type="scientific">Ceratitis capitata</name>
    <name type="common">Mediterranean fruit fly</name>
    <name type="synonym">Tephritis capitata</name>
    <dbReference type="NCBI Taxonomy" id="7213"/>
    <lineage>
        <taxon>Eukaryota</taxon>
        <taxon>Metazoa</taxon>
        <taxon>Ecdysozoa</taxon>
        <taxon>Arthropoda</taxon>
        <taxon>Hexapoda</taxon>
        <taxon>Insecta</taxon>
        <taxon>Pterygota</taxon>
        <taxon>Neoptera</taxon>
        <taxon>Endopterygota</taxon>
        <taxon>Diptera</taxon>
        <taxon>Brachycera</taxon>
        <taxon>Muscomorpha</taxon>
        <taxon>Tephritoidea</taxon>
        <taxon>Tephritidae</taxon>
        <taxon>Ceratitis</taxon>
        <taxon>Ceratitis</taxon>
    </lineage>
</organism>
<gene>
    <name evidence="1" type="ORF">CCAP1982_LOCUS613</name>
</gene>
<sequence>MVDKSKSCRILRTKTKAITMYSNNEALLAANKLSELLPSMLRGIEPASASSYWASLTASKANATSVILGN</sequence>
<name>A0A811U038_CERCA</name>
<reference evidence="1" key="1">
    <citation type="submission" date="2020-11" db="EMBL/GenBank/DDBJ databases">
        <authorList>
            <person name="Whitehead M."/>
        </authorList>
    </citation>
    <scope>NUCLEOTIDE SEQUENCE</scope>
    <source>
        <strain evidence="1">EGII</strain>
    </source>
</reference>
<comment type="caution">
    <text evidence="1">The sequence shown here is derived from an EMBL/GenBank/DDBJ whole genome shotgun (WGS) entry which is preliminary data.</text>
</comment>